<reference evidence="2" key="2">
    <citation type="submission" date="2021-03" db="UniProtKB">
        <authorList>
            <consortium name="EnsemblPlants"/>
        </authorList>
    </citation>
    <scope>IDENTIFICATION</scope>
</reference>
<dbReference type="Gramene" id="evm.model.04.1532">
    <property type="protein sequence ID" value="cds.evm.model.04.1532"/>
    <property type="gene ID" value="evm.TU.04.1532"/>
</dbReference>
<evidence type="ECO:0000313" key="3">
    <source>
        <dbReference type="Proteomes" id="UP000596661"/>
    </source>
</evidence>
<feature type="region of interest" description="Disordered" evidence="1">
    <location>
        <begin position="1"/>
        <end position="23"/>
    </location>
</feature>
<dbReference type="Proteomes" id="UP000596661">
    <property type="component" value="Chromosome 4"/>
</dbReference>
<protein>
    <submittedName>
        <fullName evidence="2">Uncharacterized protein</fullName>
    </submittedName>
</protein>
<reference evidence="2" key="1">
    <citation type="submission" date="2018-11" db="EMBL/GenBank/DDBJ databases">
        <authorList>
            <person name="Grassa J C."/>
        </authorList>
    </citation>
    <scope>NUCLEOTIDE SEQUENCE [LARGE SCALE GENOMIC DNA]</scope>
</reference>
<evidence type="ECO:0000313" key="2">
    <source>
        <dbReference type="EnsemblPlants" id="cds.evm.model.04.1532"/>
    </source>
</evidence>
<feature type="compositionally biased region" description="Basic residues" evidence="1">
    <location>
        <begin position="121"/>
        <end position="133"/>
    </location>
</feature>
<accession>A0A803PDH5</accession>
<feature type="region of interest" description="Disordered" evidence="1">
    <location>
        <begin position="110"/>
        <end position="136"/>
    </location>
</feature>
<proteinExistence type="predicted"/>
<name>A0A803PDH5_CANSA</name>
<organism evidence="2 3">
    <name type="scientific">Cannabis sativa</name>
    <name type="common">Hemp</name>
    <name type="synonym">Marijuana</name>
    <dbReference type="NCBI Taxonomy" id="3483"/>
    <lineage>
        <taxon>Eukaryota</taxon>
        <taxon>Viridiplantae</taxon>
        <taxon>Streptophyta</taxon>
        <taxon>Embryophyta</taxon>
        <taxon>Tracheophyta</taxon>
        <taxon>Spermatophyta</taxon>
        <taxon>Magnoliopsida</taxon>
        <taxon>eudicotyledons</taxon>
        <taxon>Gunneridae</taxon>
        <taxon>Pentapetalae</taxon>
        <taxon>rosids</taxon>
        <taxon>fabids</taxon>
        <taxon>Rosales</taxon>
        <taxon>Cannabaceae</taxon>
        <taxon>Cannabis</taxon>
    </lineage>
</organism>
<evidence type="ECO:0000256" key="1">
    <source>
        <dbReference type="SAM" id="MobiDB-lite"/>
    </source>
</evidence>
<keyword evidence="3" id="KW-1185">Reference proteome</keyword>
<sequence>DVEDHGEVRPATPFKAKGEEGEEKEGLYRMGLTICPQHQLAVRLEIQPQAKQCWPPFTLELRKKAQEILKLHSDARNISLLTIEANFVKYKLYPSNGDQGAEQVVGEAMPGQEEEVTPKQKALKKKKQKKVPKVTKYLPSRPSRSEMVSKKLLVLPSRWKERERPLWSSKKKNTLLMRMLLPCLFWKMLLSTCRRILRALKKRSGDIFGQKSPVKHSKVQDMLPKSIVPTIKTPQLTIEKSSTVPSTEVPEVTVINSIPPDKKSSKSQSTTAPSRGSKGGSTEGLGLPKPLVTPPVLNLET</sequence>
<dbReference type="EnsemblPlants" id="evm.model.04.1532">
    <property type="protein sequence ID" value="cds.evm.model.04.1532"/>
    <property type="gene ID" value="evm.TU.04.1532"/>
</dbReference>
<dbReference type="EMBL" id="UZAU01000392">
    <property type="status" value="NOT_ANNOTATED_CDS"/>
    <property type="molecule type" value="Genomic_DNA"/>
</dbReference>
<feature type="region of interest" description="Disordered" evidence="1">
    <location>
        <begin position="249"/>
        <end position="301"/>
    </location>
</feature>
<dbReference type="AlphaFoldDB" id="A0A803PDH5"/>